<dbReference type="AlphaFoldDB" id="A0A176YTF3"/>
<organism evidence="1 2">
    <name type="scientific">Bradyrhizobium centrolobii</name>
    <dbReference type="NCBI Taxonomy" id="1505087"/>
    <lineage>
        <taxon>Bacteria</taxon>
        <taxon>Pseudomonadati</taxon>
        <taxon>Pseudomonadota</taxon>
        <taxon>Alphaproteobacteria</taxon>
        <taxon>Hyphomicrobiales</taxon>
        <taxon>Nitrobacteraceae</taxon>
        <taxon>Bradyrhizobium</taxon>
    </lineage>
</organism>
<name>A0A176YTF3_9BRAD</name>
<reference evidence="1 2" key="1">
    <citation type="submission" date="2016-03" db="EMBL/GenBank/DDBJ databases">
        <title>Draft Genome Sequence of the Strain BR 10245 (Bradyrhizobium sp.) isolated from nodules of Centrolobium paraense.</title>
        <authorList>
            <person name="Simoes-Araujo J.L.Sr."/>
            <person name="Barauna A.C."/>
            <person name="Silva K."/>
            <person name="Zilli J.E."/>
        </authorList>
    </citation>
    <scope>NUCLEOTIDE SEQUENCE [LARGE SCALE GENOMIC DNA]</scope>
    <source>
        <strain evidence="1 2">BR 10245</strain>
    </source>
</reference>
<dbReference type="EMBL" id="LUUB01000051">
    <property type="protein sequence ID" value="OAF10507.1"/>
    <property type="molecule type" value="Genomic_DNA"/>
</dbReference>
<proteinExistence type="predicted"/>
<evidence type="ECO:0000313" key="2">
    <source>
        <dbReference type="Proteomes" id="UP000076959"/>
    </source>
</evidence>
<dbReference type="Proteomes" id="UP000076959">
    <property type="component" value="Unassembled WGS sequence"/>
</dbReference>
<protein>
    <submittedName>
        <fullName evidence="1">Uncharacterized protein</fullName>
    </submittedName>
</protein>
<comment type="caution">
    <text evidence="1">The sequence shown here is derived from an EMBL/GenBank/DDBJ whole genome shotgun (WGS) entry which is preliminary data.</text>
</comment>
<sequence length="82" mass="9074">MLALDLLAMDLVAAFLVLAADLDFDFAFDLDLADLDLVRLALAARDLVFLADLVVFRAAMDTSSAMNGNMNDGRHIAWRCRR</sequence>
<evidence type="ECO:0000313" key="1">
    <source>
        <dbReference type="EMBL" id="OAF10507.1"/>
    </source>
</evidence>
<accession>A0A176YTF3</accession>
<gene>
    <name evidence="1" type="ORF">AYJ54_09470</name>
</gene>
<keyword evidence="2" id="KW-1185">Reference proteome</keyword>